<accession>A0A9N9PEK7</accession>
<name>A0A9N9PEK7_9GLOM</name>
<sequence>SDSDINNTQQECDLNDMENILSQEFVDRILELFDNAPTTERTITSYCSFFRRCFDIIPFESPVRIHLYEIIFGQEPHALFGSVLSRVLLSEEEYQPGIFIKLIQNGKANLNRSVRLNTINTSLGKCGVDSPIMALCCDVLQNDFFAKWNIEDLMNSYRDAINVLCSQNFELLSLVLAVALLKEFVNYLWNSLESVQNSETEFMKFSDKISNIDEMIDNINQDME</sequence>
<keyword evidence="2" id="KW-1185">Reference proteome</keyword>
<proteinExistence type="predicted"/>
<reference evidence="1" key="1">
    <citation type="submission" date="2021-06" db="EMBL/GenBank/DDBJ databases">
        <authorList>
            <person name="Kallberg Y."/>
            <person name="Tangrot J."/>
            <person name="Rosling A."/>
        </authorList>
    </citation>
    <scope>NUCLEOTIDE SEQUENCE</scope>
    <source>
        <strain evidence="1">IN212</strain>
    </source>
</reference>
<evidence type="ECO:0000313" key="2">
    <source>
        <dbReference type="Proteomes" id="UP000789396"/>
    </source>
</evidence>
<feature type="non-terminal residue" evidence="1">
    <location>
        <position position="1"/>
    </location>
</feature>
<protein>
    <submittedName>
        <fullName evidence="1">2979_t:CDS:1</fullName>
    </submittedName>
</protein>
<dbReference type="EMBL" id="CAJVPZ010087506">
    <property type="protein sequence ID" value="CAG8812801.1"/>
    <property type="molecule type" value="Genomic_DNA"/>
</dbReference>
<dbReference type="AlphaFoldDB" id="A0A9N9PEK7"/>
<gene>
    <name evidence="1" type="ORF">RFULGI_LOCUS18947</name>
</gene>
<comment type="caution">
    <text evidence="1">The sequence shown here is derived from an EMBL/GenBank/DDBJ whole genome shotgun (WGS) entry which is preliminary data.</text>
</comment>
<feature type="non-terminal residue" evidence="1">
    <location>
        <position position="224"/>
    </location>
</feature>
<dbReference type="Proteomes" id="UP000789396">
    <property type="component" value="Unassembled WGS sequence"/>
</dbReference>
<evidence type="ECO:0000313" key="1">
    <source>
        <dbReference type="EMBL" id="CAG8812801.1"/>
    </source>
</evidence>
<dbReference type="OrthoDB" id="2376431at2759"/>
<organism evidence="1 2">
    <name type="scientific">Racocetra fulgida</name>
    <dbReference type="NCBI Taxonomy" id="60492"/>
    <lineage>
        <taxon>Eukaryota</taxon>
        <taxon>Fungi</taxon>
        <taxon>Fungi incertae sedis</taxon>
        <taxon>Mucoromycota</taxon>
        <taxon>Glomeromycotina</taxon>
        <taxon>Glomeromycetes</taxon>
        <taxon>Diversisporales</taxon>
        <taxon>Gigasporaceae</taxon>
        <taxon>Racocetra</taxon>
    </lineage>
</organism>